<gene>
    <name evidence="1" type="ORF">OWV82_013996</name>
</gene>
<organism evidence="1 2">
    <name type="scientific">Melia azedarach</name>
    <name type="common">Chinaberry tree</name>
    <dbReference type="NCBI Taxonomy" id="155640"/>
    <lineage>
        <taxon>Eukaryota</taxon>
        <taxon>Viridiplantae</taxon>
        <taxon>Streptophyta</taxon>
        <taxon>Embryophyta</taxon>
        <taxon>Tracheophyta</taxon>
        <taxon>Spermatophyta</taxon>
        <taxon>Magnoliopsida</taxon>
        <taxon>eudicotyledons</taxon>
        <taxon>Gunneridae</taxon>
        <taxon>Pentapetalae</taxon>
        <taxon>rosids</taxon>
        <taxon>malvids</taxon>
        <taxon>Sapindales</taxon>
        <taxon>Meliaceae</taxon>
        <taxon>Melia</taxon>
    </lineage>
</organism>
<dbReference type="EMBL" id="CM051400">
    <property type="protein sequence ID" value="KAJ4715666.1"/>
    <property type="molecule type" value="Genomic_DNA"/>
</dbReference>
<dbReference type="Proteomes" id="UP001164539">
    <property type="component" value="Chromosome 7"/>
</dbReference>
<evidence type="ECO:0000313" key="1">
    <source>
        <dbReference type="EMBL" id="KAJ4715666.1"/>
    </source>
</evidence>
<protein>
    <submittedName>
        <fullName evidence="1">CD2 antigen cytoplasmic tail-binding protein 2-like</fullName>
    </submittedName>
</protein>
<name>A0ACC1XWV9_MELAZ</name>
<accession>A0ACC1XWV9</accession>
<sequence>MEQKSSRKRSFYEDEDSIKQPMQKRVRFPKGKKVKPGNETVDIVKDNADDGPADLKNPHFAATERAKRRSQMTFELCSEESEGIVNDITAAEVTYEGDENFVDDGIQIEPFNLEKEREEGYFDAEGNFVEYINENEIKDAWLDSLELDQRFVGTAVNHNKDVDSEDDGRDLSSEELGVIKRRIANVLEPGETVMQALRRLKGTTNKKEKMSAETKCVFDQLTEDAMKLMEENGEYNVYNENRETFEREAEGYERLAQLRGKGTAVSFGQGNSNSTAENYLFSDATDPGSASVLLSNSATENLTANATGTETAPDADDAYDMFADDDENASAKPSSDGLNTVSGTTSNAVGQPSSDALNTASDSGSLQNDYIYDESSGYYYSSSLGYYYDPSTGLYCSAASGLWYSFNEETGAYEEVKEIASSGN</sequence>
<proteinExistence type="predicted"/>
<evidence type="ECO:0000313" key="2">
    <source>
        <dbReference type="Proteomes" id="UP001164539"/>
    </source>
</evidence>
<reference evidence="1 2" key="1">
    <citation type="journal article" date="2023" name="Science">
        <title>Complex scaffold remodeling in plant triterpene biosynthesis.</title>
        <authorList>
            <person name="De La Pena R."/>
            <person name="Hodgson H."/>
            <person name="Liu J.C."/>
            <person name="Stephenson M.J."/>
            <person name="Martin A.C."/>
            <person name="Owen C."/>
            <person name="Harkess A."/>
            <person name="Leebens-Mack J."/>
            <person name="Jimenez L.E."/>
            <person name="Osbourn A."/>
            <person name="Sattely E.S."/>
        </authorList>
    </citation>
    <scope>NUCLEOTIDE SEQUENCE [LARGE SCALE GENOMIC DNA]</scope>
    <source>
        <strain evidence="2">cv. JPN11</strain>
        <tissue evidence="1">Leaf</tissue>
    </source>
</reference>
<comment type="caution">
    <text evidence="1">The sequence shown here is derived from an EMBL/GenBank/DDBJ whole genome shotgun (WGS) entry which is preliminary data.</text>
</comment>
<keyword evidence="2" id="KW-1185">Reference proteome</keyword>